<accession>A0A7W4TJR4</accession>
<dbReference type="EMBL" id="JACHVY010000001">
    <property type="protein sequence ID" value="MBB2899878.1"/>
    <property type="molecule type" value="Genomic_DNA"/>
</dbReference>
<dbReference type="PROSITE" id="PS50943">
    <property type="entry name" value="HTH_CROC1"/>
    <property type="match status" value="1"/>
</dbReference>
<dbReference type="SUPFAM" id="SSF51182">
    <property type="entry name" value="RmlC-like cupins"/>
    <property type="match status" value="1"/>
</dbReference>
<dbReference type="PANTHER" id="PTHR46797:SF1">
    <property type="entry name" value="METHYLPHOSPHONATE SYNTHASE"/>
    <property type="match status" value="1"/>
</dbReference>
<name>A0A7W4TJR4_KINRA</name>
<evidence type="ECO:0000313" key="4">
    <source>
        <dbReference type="EMBL" id="MBB2899878.1"/>
    </source>
</evidence>
<evidence type="ECO:0000256" key="2">
    <source>
        <dbReference type="SAM" id="MobiDB-lite"/>
    </source>
</evidence>
<dbReference type="InterPro" id="IPR013096">
    <property type="entry name" value="Cupin_2"/>
</dbReference>
<feature type="domain" description="HTH cro/C1-type" evidence="3">
    <location>
        <begin position="104"/>
        <end position="158"/>
    </location>
</feature>
<dbReference type="InterPro" id="IPR010982">
    <property type="entry name" value="Lambda_DNA-bd_dom_sf"/>
</dbReference>
<keyword evidence="4" id="KW-0560">Oxidoreductase</keyword>
<dbReference type="AlphaFoldDB" id="A0A7W4TJR4"/>
<dbReference type="Proteomes" id="UP000533269">
    <property type="component" value="Unassembled WGS sequence"/>
</dbReference>
<dbReference type="InterPro" id="IPR050807">
    <property type="entry name" value="TransReg_Diox_bact_type"/>
</dbReference>
<dbReference type="SUPFAM" id="SSF47413">
    <property type="entry name" value="lambda repressor-like DNA-binding domains"/>
    <property type="match status" value="1"/>
</dbReference>
<dbReference type="Gene3D" id="1.10.260.40">
    <property type="entry name" value="lambda repressor-like DNA-binding domains"/>
    <property type="match status" value="1"/>
</dbReference>
<organism evidence="4 5">
    <name type="scientific">Kineococcus radiotolerans</name>
    <dbReference type="NCBI Taxonomy" id="131568"/>
    <lineage>
        <taxon>Bacteria</taxon>
        <taxon>Bacillati</taxon>
        <taxon>Actinomycetota</taxon>
        <taxon>Actinomycetes</taxon>
        <taxon>Kineosporiales</taxon>
        <taxon>Kineosporiaceae</taxon>
        <taxon>Kineococcus</taxon>
    </lineage>
</organism>
<proteinExistence type="predicted"/>
<dbReference type="Pfam" id="PF13560">
    <property type="entry name" value="HTH_31"/>
    <property type="match status" value="1"/>
</dbReference>
<sequence>MPPQWPGPAPPVNPCLPLGRRGFQDVAAVPHCLDVAAGATTVDDGRRRWTAGRREDAVRAAAAGADPDGADGVHGPDAVHAPHDSRGTGSTGDPDGAGHIGARLRAARLAQRRTVAEVAEASGLTKGFLSRLERDRATASVAALVRLCATLDLAVGSLFEPAPAGEVVRAGHYPPITFGGHGLRESLLTPAGERRVAVIVSDLDPGGGSGAEPYALDADVEFALVLAGEVELGFAGPAGSPAETVVLRAGDALTFDPARAHSFRATGETPARVLWVVSPALSEPPRRGA</sequence>
<dbReference type="Gene3D" id="2.60.120.10">
    <property type="entry name" value="Jelly Rolls"/>
    <property type="match status" value="1"/>
</dbReference>
<dbReference type="CDD" id="cd00093">
    <property type="entry name" value="HTH_XRE"/>
    <property type="match status" value="1"/>
</dbReference>
<dbReference type="PANTHER" id="PTHR46797">
    <property type="entry name" value="HTH-TYPE TRANSCRIPTIONAL REGULATOR"/>
    <property type="match status" value="1"/>
</dbReference>
<dbReference type="InterPro" id="IPR001387">
    <property type="entry name" value="Cro/C1-type_HTH"/>
</dbReference>
<dbReference type="GO" id="GO:0003677">
    <property type="term" value="F:DNA binding"/>
    <property type="evidence" value="ECO:0007669"/>
    <property type="project" value="UniProtKB-KW"/>
</dbReference>
<comment type="caution">
    <text evidence="4">The sequence shown here is derived from an EMBL/GenBank/DDBJ whole genome shotgun (WGS) entry which is preliminary data.</text>
</comment>
<dbReference type="CDD" id="cd02209">
    <property type="entry name" value="cupin_XRE_C"/>
    <property type="match status" value="1"/>
</dbReference>
<reference evidence="4 5" key="2">
    <citation type="submission" date="2020-08" db="EMBL/GenBank/DDBJ databases">
        <authorList>
            <person name="Partida-Martinez L."/>
            <person name="Huntemann M."/>
            <person name="Clum A."/>
            <person name="Wang J."/>
            <person name="Palaniappan K."/>
            <person name="Ritter S."/>
            <person name="Chen I.-M."/>
            <person name="Stamatis D."/>
            <person name="Reddy T."/>
            <person name="O'Malley R."/>
            <person name="Daum C."/>
            <person name="Shapiro N."/>
            <person name="Ivanova N."/>
            <person name="Kyrpides N."/>
            <person name="Woyke T."/>
        </authorList>
    </citation>
    <scope>NUCLEOTIDE SEQUENCE [LARGE SCALE GENOMIC DNA]</scope>
    <source>
        <strain evidence="4 5">AS2.23</strain>
    </source>
</reference>
<dbReference type="InterPro" id="IPR011051">
    <property type="entry name" value="RmlC_Cupin_sf"/>
</dbReference>
<dbReference type="Pfam" id="PF07883">
    <property type="entry name" value="Cupin_2"/>
    <property type="match status" value="1"/>
</dbReference>
<dbReference type="InterPro" id="IPR014710">
    <property type="entry name" value="RmlC-like_jellyroll"/>
</dbReference>
<keyword evidence="1 4" id="KW-0238">DNA-binding</keyword>
<gene>
    <name evidence="4" type="ORF">FHR75_000666</name>
</gene>
<evidence type="ECO:0000259" key="3">
    <source>
        <dbReference type="PROSITE" id="PS50943"/>
    </source>
</evidence>
<keyword evidence="4" id="KW-0223">Dioxygenase</keyword>
<reference evidence="4 5" key="1">
    <citation type="submission" date="2020-08" db="EMBL/GenBank/DDBJ databases">
        <title>The Agave Microbiome: Exploring the role of microbial communities in plant adaptations to desert environments.</title>
        <authorList>
            <person name="Partida-Martinez L.P."/>
        </authorList>
    </citation>
    <scope>NUCLEOTIDE SEQUENCE [LARGE SCALE GENOMIC DNA]</scope>
    <source>
        <strain evidence="4 5">AS2.23</strain>
    </source>
</reference>
<dbReference type="GO" id="GO:0005829">
    <property type="term" value="C:cytosol"/>
    <property type="evidence" value="ECO:0007669"/>
    <property type="project" value="TreeGrafter"/>
</dbReference>
<evidence type="ECO:0000256" key="1">
    <source>
        <dbReference type="ARBA" id="ARBA00023125"/>
    </source>
</evidence>
<dbReference type="GO" id="GO:0051213">
    <property type="term" value="F:dioxygenase activity"/>
    <property type="evidence" value="ECO:0007669"/>
    <property type="project" value="UniProtKB-KW"/>
</dbReference>
<dbReference type="GO" id="GO:0003700">
    <property type="term" value="F:DNA-binding transcription factor activity"/>
    <property type="evidence" value="ECO:0007669"/>
    <property type="project" value="TreeGrafter"/>
</dbReference>
<protein>
    <submittedName>
        <fullName evidence="4">Quercetin dioxygenase-like cupin family protein/DNA-binding Xre family transcriptional regulator</fullName>
    </submittedName>
</protein>
<evidence type="ECO:0000313" key="5">
    <source>
        <dbReference type="Proteomes" id="UP000533269"/>
    </source>
</evidence>
<feature type="region of interest" description="Disordered" evidence="2">
    <location>
        <begin position="62"/>
        <end position="99"/>
    </location>
</feature>
<dbReference type="SMART" id="SM00530">
    <property type="entry name" value="HTH_XRE"/>
    <property type="match status" value="1"/>
</dbReference>